<feature type="compositionally biased region" description="Polar residues" evidence="9">
    <location>
        <begin position="1"/>
        <end position="18"/>
    </location>
</feature>
<sequence length="511" mass="60568">MSRQPSRQGSTTSIGSRKSTGRYRSVGNGGADDSLFGKNGSQAHSSVKQNSLSKISESKKHAPVETDSIVITNTDLDRLRKLATIIDRDEIEKKKKEERENRLKEQAKARERKEKMLAMEATRRATMQKGDLELEDEMKNTLLLDSAQKATDEELDVVKHMNQMMLYAKCVTIRDAQLMEKRKIQKEQAEQEKQFDELMEEERLRAIEIQDEQEKKKIDERKRGASIIRMQIEQREKDRIREQEQLDMEREAMLRQIEKMKMEEQQKEEGRRQLGQQLLEEAALANKIQIQRKQEQRMKAIEEDQRIAEYIAEKDRKEQEWQEQLEKEAKRKAEETARLRAMQEKMADKQAEEDALRAKRAQEDYERAWRAKEKAERERKELMLKEIMESREEQKRTKERVQAEAAQAQKFQFEAILAVQKAAEQAELEKERLERQKRLEHNEFIRKQIAESEEKKQRNRQEFLEEGSKIRIAKEIESRRLESIKQRKITELRNSGVPEKYLAELAQKKLS</sequence>
<evidence type="ECO:0000313" key="11">
    <source>
        <dbReference type="EMBL" id="CAE2340323.1"/>
    </source>
</evidence>
<evidence type="ECO:0000256" key="4">
    <source>
        <dbReference type="ARBA" id="ARBA00023069"/>
    </source>
</evidence>
<evidence type="ECO:0000256" key="7">
    <source>
        <dbReference type="ARBA" id="ARBA00034142"/>
    </source>
</evidence>
<evidence type="ECO:0000256" key="8">
    <source>
        <dbReference type="SAM" id="Coils"/>
    </source>
</evidence>
<organism evidence="11">
    <name type="scientific">Guillardia theta</name>
    <name type="common">Cryptophyte</name>
    <name type="synonym">Cryptomonas phi</name>
    <dbReference type="NCBI Taxonomy" id="55529"/>
    <lineage>
        <taxon>Eukaryota</taxon>
        <taxon>Cryptophyceae</taxon>
        <taxon>Pyrenomonadales</taxon>
        <taxon>Geminigeraceae</taxon>
        <taxon>Guillardia</taxon>
    </lineage>
</organism>
<evidence type="ECO:0000256" key="9">
    <source>
        <dbReference type="SAM" id="MobiDB-lite"/>
    </source>
</evidence>
<evidence type="ECO:0000256" key="3">
    <source>
        <dbReference type="ARBA" id="ARBA00023054"/>
    </source>
</evidence>
<accession>A0A7S4UKN5</accession>
<keyword evidence="5" id="KW-0966">Cell projection</keyword>
<feature type="coiled-coil region" evidence="8">
    <location>
        <begin position="300"/>
        <end position="462"/>
    </location>
</feature>
<feature type="coiled-coil region" evidence="8">
    <location>
        <begin position="79"/>
        <end position="116"/>
    </location>
</feature>
<proteinExistence type="inferred from homology"/>
<feature type="domain" description="Trichohyalin-plectin-homology" evidence="10">
    <location>
        <begin position="152"/>
        <end position="499"/>
    </location>
</feature>
<evidence type="ECO:0000256" key="2">
    <source>
        <dbReference type="ARBA" id="ARBA00022846"/>
    </source>
</evidence>
<keyword evidence="4" id="KW-0969">Cilium</keyword>
<evidence type="ECO:0000256" key="5">
    <source>
        <dbReference type="ARBA" id="ARBA00023273"/>
    </source>
</evidence>
<dbReference type="PANTHER" id="PTHR15504:SF0">
    <property type="entry name" value="CILIA- AND FLAGELLA-ASSOCIATED PROTEIN 45"/>
    <property type="match status" value="1"/>
</dbReference>
<comment type="subcellular location">
    <subcellularLocation>
        <location evidence="1">Cell projection</location>
        <location evidence="1">Cilium</location>
        <location evidence="1">Flagellum</location>
    </subcellularLocation>
</comment>
<dbReference type="PANTHER" id="PTHR15504">
    <property type="entry name" value="NASOPHARYNGEAL EPITHELIUM SPECIFIC PROTEIN 1"/>
    <property type="match status" value="1"/>
</dbReference>
<reference evidence="11" key="1">
    <citation type="submission" date="2021-01" db="EMBL/GenBank/DDBJ databases">
        <authorList>
            <person name="Corre E."/>
            <person name="Pelletier E."/>
            <person name="Niang G."/>
            <person name="Scheremetjew M."/>
            <person name="Finn R."/>
            <person name="Kale V."/>
            <person name="Holt S."/>
            <person name="Cochrane G."/>
            <person name="Meng A."/>
            <person name="Brown T."/>
            <person name="Cohen L."/>
        </authorList>
    </citation>
    <scope>NUCLEOTIDE SEQUENCE</scope>
    <source>
        <strain evidence="11">CCMP 2712</strain>
    </source>
</reference>
<keyword evidence="3 8" id="KW-0175">Coiled coil</keyword>
<dbReference type="EMBL" id="HBKN01049622">
    <property type="protein sequence ID" value="CAE2340323.1"/>
    <property type="molecule type" value="Transcribed_RNA"/>
</dbReference>
<dbReference type="InterPro" id="IPR033253">
    <property type="entry name" value="CFAP45"/>
</dbReference>
<feature type="compositionally biased region" description="Polar residues" evidence="9">
    <location>
        <begin position="39"/>
        <end position="55"/>
    </location>
</feature>
<comment type="similarity">
    <text evidence="6">Belongs to the CFAP45 family.</text>
</comment>
<evidence type="ECO:0000259" key="10">
    <source>
        <dbReference type="Pfam" id="PF13868"/>
    </source>
</evidence>
<dbReference type="InterPro" id="IPR043597">
    <property type="entry name" value="TPH_dom"/>
</dbReference>
<keyword evidence="2" id="KW-0282">Flagellum</keyword>
<evidence type="ECO:0000256" key="1">
    <source>
        <dbReference type="ARBA" id="ARBA00004230"/>
    </source>
</evidence>
<name>A0A7S4UKN5_GUITH</name>
<gene>
    <name evidence="11" type="ORF">GTHE00462_LOCUS38771</name>
</gene>
<evidence type="ECO:0000256" key="6">
    <source>
        <dbReference type="ARBA" id="ARBA00034116"/>
    </source>
</evidence>
<dbReference type="AlphaFoldDB" id="A0A7S4UKN5"/>
<feature type="region of interest" description="Disordered" evidence="9">
    <location>
        <begin position="1"/>
        <end position="64"/>
    </location>
</feature>
<dbReference type="GO" id="GO:0031514">
    <property type="term" value="C:motile cilium"/>
    <property type="evidence" value="ECO:0007669"/>
    <property type="project" value="UniProtKB-SubCell"/>
</dbReference>
<protein>
    <recommendedName>
        <fullName evidence="7">Cilia- and flagella-associated protein 45</fullName>
    </recommendedName>
</protein>
<dbReference type="Pfam" id="PF13868">
    <property type="entry name" value="TPH"/>
    <property type="match status" value="1"/>
</dbReference>